<comment type="caution">
    <text evidence="1">The sequence shown here is derived from an EMBL/GenBank/DDBJ whole genome shotgun (WGS) entry which is preliminary data.</text>
</comment>
<gene>
    <name evidence="1" type="ORF">ACFSJE_12775</name>
</gene>
<accession>A0ABW4XYP6</accession>
<keyword evidence="2" id="KW-1185">Reference proteome</keyword>
<protein>
    <submittedName>
        <fullName evidence="1">Uncharacterized protein</fullName>
    </submittedName>
</protein>
<name>A0ABW4XYP6_9FLAO</name>
<organism evidence="1 2">
    <name type="scientific">Flagellimonas iocasae</name>
    <dbReference type="NCBI Taxonomy" id="2055905"/>
    <lineage>
        <taxon>Bacteria</taxon>
        <taxon>Pseudomonadati</taxon>
        <taxon>Bacteroidota</taxon>
        <taxon>Flavobacteriia</taxon>
        <taxon>Flavobacteriales</taxon>
        <taxon>Flavobacteriaceae</taxon>
        <taxon>Flagellimonas</taxon>
    </lineage>
</organism>
<sequence length="176" mass="20940">MITVKDELLITDEINAIIIDYAQKVVLQKLLMAFSFESKNNVEEVSDLIQNLNYYGVDIKPPEIELELSEYLWDFFTALKRKEQAALYFWVLNKRYLSYLYEFECDDDMFEDSDFDRKFGRELAYKTYLPKDSGLLQDIIHELRNLLINFATELDLSLIDEYTSEQIQEEIDNYCS</sequence>
<dbReference type="EMBL" id="JBHUHU010000003">
    <property type="protein sequence ID" value="MFD2100656.1"/>
    <property type="molecule type" value="Genomic_DNA"/>
</dbReference>
<reference evidence="2" key="1">
    <citation type="journal article" date="2019" name="Int. J. Syst. Evol. Microbiol.">
        <title>The Global Catalogue of Microorganisms (GCM) 10K type strain sequencing project: providing services to taxonomists for standard genome sequencing and annotation.</title>
        <authorList>
            <consortium name="The Broad Institute Genomics Platform"/>
            <consortium name="The Broad Institute Genome Sequencing Center for Infectious Disease"/>
            <person name="Wu L."/>
            <person name="Ma J."/>
        </authorList>
    </citation>
    <scope>NUCLEOTIDE SEQUENCE [LARGE SCALE GENOMIC DNA]</scope>
    <source>
        <strain evidence="2">JCM 3389</strain>
    </source>
</reference>
<proteinExistence type="predicted"/>
<dbReference type="Proteomes" id="UP001597342">
    <property type="component" value="Unassembled WGS sequence"/>
</dbReference>
<evidence type="ECO:0000313" key="1">
    <source>
        <dbReference type="EMBL" id="MFD2100656.1"/>
    </source>
</evidence>
<dbReference type="RefSeq" id="WP_379831359.1">
    <property type="nucleotide sequence ID" value="NZ_JBHUHU010000003.1"/>
</dbReference>
<evidence type="ECO:0000313" key="2">
    <source>
        <dbReference type="Proteomes" id="UP001597342"/>
    </source>
</evidence>